<keyword evidence="9" id="KW-0325">Glycoprotein</keyword>
<proteinExistence type="inferred from homology"/>
<dbReference type="Pfam" id="PF02793">
    <property type="entry name" value="HRM"/>
    <property type="match status" value="1"/>
</dbReference>
<keyword evidence="8" id="KW-0675">Receptor</keyword>
<comment type="subcellular location">
    <subcellularLocation>
        <location evidence="1">Cell membrane</location>
        <topology evidence="1">Multi-pass membrane protein</topology>
    </subcellularLocation>
</comment>
<dbReference type="InterPro" id="IPR050332">
    <property type="entry name" value="GPCR_2"/>
</dbReference>
<evidence type="ECO:0000256" key="10">
    <source>
        <dbReference type="ARBA" id="ARBA00023224"/>
    </source>
</evidence>
<dbReference type="GO" id="GO:0005886">
    <property type="term" value="C:plasma membrane"/>
    <property type="evidence" value="ECO:0007669"/>
    <property type="project" value="UniProtKB-SubCell"/>
</dbReference>
<dbReference type="InterPro" id="IPR001879">
    <property type="entry name" value="GPCR_2_extracellular_dom"/>
</dbReference>
<dbReference type="PANTHER" id="PTHR45620">
    <property type="entry name" value="PDF RECEPTOR-LIKE PROTEIN-RELATED"/>
    <property type="match status" value="1"/>
</dbReference>
<evidence type="ECO:0000256" key="7">
    <source>
        <dbReference type="ARBA" id="ARBA00023136"/>
    </source>
</evidence>
<evidence type="ECO:0000256" key="8">
    <source>
        <dbReference type="ARBA" id="ARBA00023170"/>
    </source>
</evidence>
<dbReference type="WBParaSite" id="Hba_20700">
    <property type="protein sequence ID" value="Hba_20700"/>
    <property type="gene ID" value="Hba_20700"/>
</dbReference>
<name>A0A1I7XT46_HETBA</name>
<dbReference type="PANTHER" id="PTHR45620:SF42">
    <property type="entry name" value="G-PROTEIN COUPLED RECEPTOR SEB-2"/>
    <property type="match status" value="1"/>
</dbReference>
<sequence length="356" mass="40120">MVVKPYSELYYSKRCSNGLLVCRNSRDPNCVCENKDMVFNIPEFAINRSGITSLDQLELKPPLNEHFVHLTRQCCAAARECCRNTLLPSSLGPQKVCPATWDGWQCFKAASPGSAISSSCPPYIYGDLARPEIGKNARKVCESHGWGHSPGGTGEWTDYTGCDVVQQEAQLKLLSGILAFSVSVLFLLPAILILSAFRSLRQQPMFVIHRHLLVSFLLSGLFYLFNCFFFIVDGALGDILYFTNHLSCRFLFAVQLRFLRLSTFSWMLAEGVYLYRLLHNSFAEGESLTPYKVLCWVLDGLQGCAVSLIICYTNKSVLECVIKWWTGLRESRAVRAEIKARESLQQDTKQPLVRNP</sequence>
<dbReference type="GO" id="GO:0008528">
    <property type="term" value="F:G protein-coupled peptide receptor activity"/>
    <property type="evidence" value="ECO:0007669"/>
    <property type="project" value="TreeGrafter"/>
</dbReference>
<evidence type="ECO:0000256" key="2">
    <source>
        <dbReference type="ARBA" id="ARBA00005314"/>
    </source>
</evidence>
<feature type="domain" description="G-protein coupled receptors family 2 profile 2" evidence="13">
    <location>
        <begin position="172"/>
        <end position="301"/>
    </location>
</feature>
<dbReference type="InterPro" id="IPR036445">
    <property type="entry name" value="GPCR_2_extracell_dom_sf"/>
</dbReference>
<dbReference type="InterPro" id="IPR017983">
    <property type="entry name" value="GPCR_2_secretin-like_CS"/>
</dbReference>
<evidence type="ECO:0000256" key="6">
    <source>
        <dbReference type="ARBA" id="ARBA00023040"/>
    </source>
</evidence>
<dbReference type="SMART" id="SM00008">
    <property type="entry name" value="HormR"/>
    <property type="match status" value="1"/>
</dbReference>
<dbReference type="Proteomes" id="UP000095283">
    <property type="component" value="Unplaced"/>
</dbReference>
<dbReference type="SUPFAM" id="SSF111418">
    <property type="entry name" value="Hormone receptor domain"/>
    <property type="match status" value="1"/>
</dbReference>
<organism evidence="14 15">
    <name type="scientific">Heterorhabditis bacteriophora</name>
    <name type="common">Entomopathogenic nematode worm</name>
    <dbReference type="NCBI Taxonomy" id="37862"/>
    <lineage>
        <taxon>Eukaryota</taxon>
        <taxon>Metazoa</taxon>
        <taxon>Ecdysozoa</taxon>
        <taxon>Nematoda</taxon>
        <taxon>Chromadorea</taxon>
        <taxon>Rhabditida</taxon>
        <taxon>Rhabditina</taxon>
        <taxon>Rhabditomorpha</taxon>
        <taxon>Strongyloidea</taxon>
        <taxon>Heterorhabditidae</taxon>
        <taxon>Heterorhabditis</taxon>
    </lineage>
</organism>
<evidence type="ECO:0000256" key="9">
    <source>
        <dbReference type="ARBA" id="ARBA00023180"/>
    </source>
</evidence>
<dbReference type="PROSITE" id="PS00649">
    <property type="entry name" value="G_PROTEIN_RECEP_F2_1"/>
    <property type="match status" value="1"/>
</dbReference>
<keyword evidence="3" id="KW-1003">Cell membrane</keyword>
<evidence type="ECO:0000259" key="13">
    <source>
        <dbReference type="PROSITE" id="PS50261"/>
    </source>
</evidence>
<evidence type="ECO:0000313" key="14">
    <source>
        <dbReference type="Proteomes" id="UP000095283"/>
    </source>
</evidence>
<dbReference type="PRINTS" id="PR00249">
    <property type="entry name" value="GPCRSECRETIN"/>
</dbReference>
<evidence type="ECO:0000256" key="5">
    <source>
        <dbReference type="ARBA" id="ARBA00022989"/>
    </source>
</evidence>
<evidence type="ECO:0000313" key="15">
    <source>
        <dbReference type="WBParaSite" id="Hba_20700"/>
    </source>
</evidence>
<dbReference type="Gene3D" id="1.20.1070.10">
    <property type="entry name" value="Rhodopsin 7-helix transmembrane proteins"/>
    <property type="match status" value="1"/>
</dbReference>
<dbReference type="Gene3D" id="4.10.1240.10">
    <property type="entry name" value="GPCR, family 2, extracellular hormone receptor domain"/>
    <property type="match status" value="1"/>
</dbReference>
<evidence type="ECO:0000256" key="4">
    <source>
        <dbReference type="ARBA" id="ARBA00022692"/>
    </source>
</evidence>
<dbReference type="PROSITE" id="PS50227">
    <property type="entry name" value="G_PROTEIN_RECEP_F2_3"/>
    <property type="match status" value="1"/>
</dbReference>
<comment type="similarity">
    <text evidence="2">Belongs to the G-protein coupled receptor 2 family.</text>
</comment>
<dbReference type="PROSITE" id="PS50261">
    <property type="entry name" value="G_PROTEIN_RECEP_F2_4"/>
    <property type="match status" value="1"/>
</dbReference>
<keyword evidence="6" id="KW-0297">G-protein coupled receptor</keyword>
<evidence type="ECO:0000256" key="1">
    <source>
        <dbReference type="ARBA" id="ARBA00004651"/>
    </source>
</evidence>
<dbReference type="InterPro" id="IPR000832">
    <property type="entry name" value="GPCR_2_secretin-like"/>
</dbReference>
<dbReference type="Pfam" id="PF00002">
    <property type="entry name" value="7tm_2"/>
    <property type="match status" value="1"/>
</dbReference>
<feature type="domain" description="G-protein coupled receptors family 2 profile 1" evidence="12">
    <location>
        <begin position="81"/>
        <end position="166"/>
    </location>
</feature>
<dbReference type="AlphaFoldDB" id="A0A1I7XT46"/>
<dbReference type="GO" id="GO:0007166">
    <property type="term" value="P:cell surface receptor signaling pathway"/>
    <property type="evidence" value="ECO:0007669"/>
    <property type="project" value="InterPro"/>
</dbReference>
<dbReference type="GO" id="GO:0007188">
    <property type="term" value="P:adenylate cyclase-modulating G protein-coupled receptor signaling pathway"/>
    <property type="evidence" value="ECO:0007669"/>
    <property type="project" value="TreeGrafter"/>
</dbReference>
<keyword evidence="14" id="KW-1185">Reference proteome</keyword>
<evidence type="ECO:0000256" key="3">
    <source>
        <dbReference type="ARBA" id="ARBA00022475"/>
    </source>
</evidence>
<protein>
    <submittedName>
        <fullName evidence="15">G_PROTEIN_RECEP_F2_3 domain-containing protein</fullName>
    </submittedName>
</protein>
<dbReference type="InterPro" id="IPR017981">
    <property type="entry name" value="GPCR_2-like_7TM"/>
</dbReference>
<feature type="transmembrane region" description="Helical" evidence="11">
    <location>
        <begin position="212"/>
        <end position="232"/>
    </location>
</feature>
<keyword evidence="10" id="KW-0807">Transducer</keyword>
<evidence type="ECO:0000259" key="12">
    <source>
        <dbReference type="PROSITE" id="PS50227"/>
    </source>
</evidence>
<keyword evidence="7 11" id="KW-0472">Membrane</keyword>
<reference evidence="15" key="1">
    <citation type="submission" date="2016-11" db="UniProtKB">
        <authorList>
            <consortium name="WormBaseParasite"/>
        </authorList>
    </citation>
    <scope>IDENTIFICATION</scope>
</reference>
<evidence type="ECO:0000256" key="11">
    <source>
        <dbReference type="SAM" id="Phobius"/>
    </source>
</evidence>
<keyword evidence="5 11" id="KW-1133">Transmembrane helix</keyword>
<feature type="transmembrane region" description="Helical" evidence="11">
    <location>
        <begin position="173"/>
        <end position="200"/>
    </location>
</feature>
<keyword evidence="4 11" id="KW-0812">Transmembrane</keyword>
<accession>A0A1I7XT46</accession>